<evidence type="ECO:0000313" key="3">
    <source>
        <dbReference type="EMBL" id="KNZ43351.1"/>
    </source>
</evidence>
<dbReference type="PANTHER" id="PTHR10192:SF28">
    <property type="entry name" value="MOLYBDOPTERIN MOLYBDENUMTRANSFERASE"/>
    <property type="match status" value="1"/>
</dbReference>
<evidence type="ECO:0000259" key="2">
    <source>
        <dbReference type="SMART" id="SM00852"/>
    </source>
</evidence>
<dbReference type="PATRIC" id="fig|52689.4.peg.2306"/>
<dbReference type="EMBL" id="LGYO01000004">
    <property type="protein sequence ID" value="KNZ43351.1"/>
    <property type="molecule type" value="Genomic_DNA"/>
</dbReference>
<gene>
    <name evidence="3" type="ORF">AKG39_01215</name>
</gene>
<dbReference type="GO" id="GO:0006777">
    <property type="term" value="P:Mo-molybdopterin cofactor biosynthetic process"/>
    <property type="evidence" value="ECO:0007669"/>
    <property type="project" value="UniProtKB-UniRule"/>
</dbReference>
<comment type="caution">
    <text evidence="3">The sequence shown here is derived from an EMBL/GenBank/DDBJ whole genome shotgun (WGS) entry which is preliminary data.</text>
</comment>
<feature type="domain" description="MoaB/Mog" evidence="2">
    <location>
        <begin position="174"/>
        <end position="306"/>
    </location>
</feature>
<name>A0A0L6U4C1_9FIRM</name>
<comment type="function">
    <text evidence="1">Catalyzes the insertion of molybdate into adenylated molybdopterin with the concomitant release of AMP.</text>
</comment>
<dbReference type="Proteomes" id="UP000036873">
    <property type="component" value="Unassembled WGS sequence"/>
</dbReference>
<evidence type="ECO:0000256" key="1">
    <source>
        <dbReference type="RuleBase" id="RU365090"/>
    </source>
</evidence>
<keyword evidence="1" id="KW-0808">Transferase</keyword>
<keyword evidence="1" id="KW-0500">Molybdenum</keyword>
<dbReference type="EC" id="2.10.1.1" evidence="1"/>
<comment type="cofactor">
    <cofactor evidence="1">
        <name>Mg(2+)</name>
        <dbReference type="ChEBI" id="CHEBI:18420"/>
    </cofactor>
</comment>
<dbReference type="Gene3D" id="3.40.980.10">
    <property type="entry name" value="MoaB/Mog-like domain"/>
    <property type="match status" value="1"/>
</dbReference>
<dbReference type="RefSeq" id="WP_050738538.1">
    <property type="nucleotide sequence ID" value="NZ_LGYO01000004.1"/>
</dbReference>
<organism evidence="3 4">
    <name type="scientific">Acetobacterium bakii</name>
    <dbReference type="NCBI Taxonomy" id="52689"/>
    <lineage>
        <taxon>Bacteria</taxon>
        <taxon>Bacillati</taxon>
        <taxon>Bacillota</taxon>
        <taxon>Clostridia</taxon>
        <taxon>Eubacteriales</taxon>
        <taxon>Eubacteriaceae</taxon>
        <taxon>Acetobacterium</taxon>
    </lineage>
</organism>
<dbReference type="InterPro" id="IPR038987">
    <property type="entry name" value="MoeA-like"/>
</dbReference>
<comment type="pathway">
    <text evidence="1">Cofactor biosynthesis; molybdopterin biosynthesis.</text>
</comment>
<dbReference type="GO" id="GO:0046872">
    <property type="term" value="F:metal ion binding"/>
    <property type="evidence" value="ECO:0007669"/>
    <property type="project" value="UniProtKB-UniRule"/>
</dbReference>
<dbReference type="InterPro" id="IPR036425">
    <property type="entry name" value="MoaB/Mog-like_dom_sf"/>
</dbReference>
<dbReference type="UniPathway" id="UPA00344"/>
<protein>
    <recommendedName>
        <fullName evidence="1">Molybdopterin molybdenumtransferase</fullName>
        <ecNumber evidence="1">2.10.1.1</ecNumber>
    </recommendedName>
</protein>
<dbReference type="GO" id="GO:0005829">
    <property type="term" value="C:cytosol"/>
    <property type="evidence" value="ECO:0007669"/>
    <property type="project" value="TreeGrafter"/>
</dbReference>
<dbReference type="PANTHER" id="PTHR10192">
    <property type="entry name" value="MOLYBDOPTERIN BIOSYNTHESIS PROTEIN"/>
    <property type="match status" value="1"/>
</dbReference>
<dbReference type="STRING" id="52689.AKG39_01215"/>
<evidence type="ECO:0000313" key="4">
    <source>
        <dbReference type="Proteomes" id="UP000036873"/>
    </source>
</evidence>
<dbReference type="SMART" id="SM00852">
    <property type="entry name" value="MoCF_biosynth"/>
    <property type="match status" value="1"/>
</dbReference>
<keyword evidence="1" id="KW-0460">Magnesium</keyword>
<dbReference type="Pfam" id="PF00994">
    <property type="entry name" value="MoCF_biosynth"/>
    <property type="match status" value="1"/>
</dbReference>
<comment type="catalytic activity">
    <reaction evidence="1">
        <text>adenylyl-molybdopterin + molybdate = Mo-molybdopterin + AMP + H(+)</text>
        <dbReference type="Rhea" id="RHEA:35047"/>
        <dbReference type="ChEBI" id="CHEBI:15378"/>
        <dbReference type="ChEBI" id="CHEBI:36264"/>
        <dbReference type="ChEBI" id="CHEBI:62727"/>
        <dbReference type="ChEBI" id="CHEBI:71302"/>
        <dbReference type="ChEBI" id="CHEBI:456215"/>
    </reaction>
</comment>
<dbReference type="AlphaFoldDB" id="A0A0L6U4C1"/>
<proteinExistence type="inferred from homology"/>
<accession>A0A0L6U4C1</accession>
<dbReference type="InterPro" id="IPR001453">
    <property type="entry name" value="MoaB/Mog_dom"/>
</dbReference>
<dbReference type="OrthoDB" id="9767940at2"/>
<keyword evidence="1" id="KW-0479">Metal-binding</keyword>
<dbReference type="CDD" id="cd03522">
    <property type="entry name" value="MoeA_like"/>
    <property type="match status" value="1"/>
</dbReference>
<sequence length="343" mass="37289">MKLIPVEESKGMLLAHDMTEIIPGKSKCAAFKKGHIIKEEDIARLLTMGKEHIGIIEYKEGDIHENDAAIRMAQAVAGPGISLSEPAEGKVNLIAEHAGLLKVNYKALFEINCINDLMVATLHTDRLIDGGTTVGGTRIIPLITDSQKIIEMERICQNNYPMVQILPLRKLKVGIVTTGSEVYHKRIEDKFGPVIRDKFEELGCEVIGQLFATDDENMITAAIHQLIDEGAQIITCTGGMSVDPDDVTPLGIRNTGATVITYGAPTLPGAMFMLAYKNDIPIVGLPGCVMYAKRTIFDLVVPRIVAGERLKKEDIIRLGHGGLCMGCDPCTYPNCGFGKGGLY</sequence>
<keyword evidence="1" id="KW-0501">Molybdenum cofactor biosynthesis</keyword>
<comment type="similarity">
    <text evidence="1">Belongs to the MoeA family.</text>
</comment>
<keyword evidence="4" id="KW-1185">Reference proteome</keyword>
<dbReference type="GO" id="GO:0061599">
    <property type="term" value="F:molybdopterin molybdotransferase activity"/>
    <property type="evidence" value="ECO:0007669"/>
    <property type="project" value="UniProtKB-UniRule"/>
</dbReference>
<reference evidence="3" key="1">
    <citation type="submission" date="2015-07" db="EMBL/GenBank/DDBJ databases">
        <title>MeaNS - Measles Nucleotide Surveillance Program.</title>
        <authorList>
            <person name="Tran T."/>
            <person name="Druce J."/>
        </authorList>
    </citation>
    <scope>NUCLEOTIDE SEQUENCE</scope>
    <source>
        <strain evidence="3">DSM 8239</strain>
    </source>
</reference>
<dbReference type="SUPFAM" id="SSF53218">
    <property type="entry name" value="Molybdenum cofactor biosynthesis proteins"/>
    <property type="match status" value="1"/>
</dbReference>